<protein>
    <submittedName>
        <fullName evidence="1">Uncharacterized protein</fullName>
    </submittedName>
</protein>
<sequence>MLRVNTRVTFFSKMGYIFIKFGSEWLKSSPVLPYSSLCEWLV</sequence>
<dbReference type="EMBL" id="BK014981">
    <property type="protein sequence ID" value="DAD85407.1"/>
    <property type="molecule type" value="Genomic_DNA"/>
</dbReference>
<name>A0A8S5MTK6_9CAUD</name>
<accession>A0A8S5MTK6</accession>
<proteinExistence type="predicted"/>
<reference evidence="1" key="1">
    <citation type="journal article" date="2021" name="Proc. Natl. Acad. Sci. U.S.A.">
        <title>A Catalog of Tens of Thousands of Viruses from Human Metagenomes Reveals Hidden Associations with Chronic Diseases.</title>
        <authorList>
            <person name="Tisza M.J."/>
            <person name="Buck C.B."/>
        </authorList>
    </citation>
    <scope>NUCLEOTIDE SEQUENCE</scope>
    <source>
        <strain evidence="1">CtigT3</strain>
    </source>
</reference>
<organism evidence="1">
    <name type="scientific">Siphoviridae sp. ctigT3</name>
    <dbReference type="NCBI Taxonomy" id="2826434"/>
    <lineage>
        <taxon>Viruses</taxon>
        <taxon>Duplodnaviria</taxon>
        <taxon>Heunggongvirae</taxon>
        <taxon>Uroviricota</taxon>
        <taxon>Caudoviricetes</taxon>
    </lineage>
</organism>
<evidence type="ECO:0000313" key="1">
    <source>
        <dbReference type="EMBL" id="DAD85407.1"/>
    </source>
</evidence>